<dbReference type="OrthoDB" id="6375279at2759"/>
<feature type="domain" description="C-type lectin" evidence="2">
    <location>
        <begin position="19"/>
        <end position="133"/>
    </location>
</feature>
<dbReference type="AlphaFoldDB" id="A0A6A4W3N7"/>
<dbReference type="PANTHER" id="PTHR21407:SF3">
    <property type="entry name" value="LD12305P"/>
    <property type="match status" value="1"/>
</dbReference>
<accession>A0A6A4W3N7</accession>
<dbReference type="Pfam" id="PF00059">
    <property type="entry name" value="Lectin_C"/>
    <property type="match status" value="1"/>
</dbReference>
<dbReference type="InterPro" id="IPR016186">
    <property type="entry name" value="C-type_lectin-like/link_sf"/>
</dbReference>
<dbReference type="PROSITE" id="PS50041">
    <property type="entry name" value="C_TYPE_LECTIN_2"/>
    <property type="match status" value="1"/>
</dbReference>
<keyword evidence="3" id="KW-0430">Lectin</keyword>
<dbReference type="EMBL" id="VIIS01001113">
    <property type="protein sequence ID" value="KAF0301886.1"/>
    <property type="molecule type" value="Genomic_DNA"/>
</dbReference>
<dbReference type="InterPro" id="IPR018378">
    <property type="entry name" value="C-type_lectin_CS"/>
</dbReference>
<name>A0A6A4W3N7_AMPAM</name>
<dbReference type="SUPFAM" id="SSF56436">
    <property type="entry name" value="C-type lectin-like"/>
    <property type="match status" value="1"/>
</dbReference>
<organism evidence="3 4">
    <name type="scientific">Amphibalanus amphitrite</name>
    <name type="common">Striped barnacle</name>
    <name type="synonym">Balanus amphitrite</name>
    <dbReference type="NCBI Taxonomy" id="1232801"/>
    <lineage>
        <taxon>Eukaryota</taxon>
        <taxon>Metazoa</taxon>
        <taxon>Ecdysozoa</taxon>
        <taxon>Arthropoda</taxon>
        <taxon>Crustacea</taxon>
        <taxon>Multicrustacea</taxon>
        <taxon>Cirripedia</taxon>
        <taxon>Thoracica</taxon>
        <taxon>Thoracicalcarea</taxon>
        <taxon>Balanomorpha</taxon>
        <taxon>Balanoidea</taxon>
        <taxon>Balanidae</taxon>
        <taxon>Amphibalaninae</taxon>
        <taxon>Amphibalanus</taxon>
    </lineage>
</organism>
<dbReference type="Gene3D" id="3.10.100.10">
    <property type="entry name" value="Mannose-Binding Protein A, subunit A"/>
    <property type="match status" value="1"/>
</dbReference>
<comment type="caution">
    <text evidence="3">The sequence shown here is derived from an EMBL/GenBank/DDBJ whole genome shotgun (WGS) entry which is preliminary data.</text>
</comment>
<dbReference type="InterPro" id="IPR001304">
    <property type="entry name" value="C-type_lectin-like"/>
</dbReference>
<protein>
    <submittedName>
        <fullName evidence="3">L-selectin</fullName>
    </submittedName>
</protein>
<evidence type="ECO:0000313" key="4">
    <source>
        <dbReference type="Proteomes" id="UP000440578"/>
    </source>
</evidence>
<evidence type="ECO:0000259" key="2">
    <source>
        <dbReference type="PROSITE" id="PS50041"/>
    </source>
</evidence>
<evidence type="ECO:0000313" key="3">
    <source>
        <dbReference type="EMBL" id="KAF0301886.1"/>
    </source>
</evidence>
<dbReference type="Proteomes" id="UP000440578">
    <property type="component" value="Unassembled WGS sequence"/>
</dbReference>
<dbReference type="SMART" id="SM00034">
    <property type="entry name" value="CLECT"/>
    <property type="match status" value="1"/>
</dbReference>
<dbReference type="InterPro" id="IPR016187">
    <property type="entry name" value="CTDL_fold"/>
</dbReference>
<evidence type="ECO:0000256" key="1">
    <source>
        <dbReference type="ARBA" id="ARBA00023157"/>
    </source>
</evidence>
<keyword evidence="4" id="KW-1185">Reference proteome</keyword>
<reference evidence="3 4" key="1">
    <citation type="submission" date="2019-07" db="EMBL/GenBank/DDBJ databases">
        <title>Draft genome assembly of a fouling barnacle, Amphibalanus amphitrite (Darwin, 1854): The first reference genome for Thecostraca.</title>
        <authorList>
            <person name="Kim W."/>
        </authorList>
    </citation>
    <scope>NUCLEOTIDE SEQUENCE [LARGE SCALE GENOMIC DNA]</scope>
    <source>
        <strain evidence="3">SNU_AA5</strain>
        <tissue evidence="3">Soma without cirri and trophi</tissue>
    </source>
</reference>
<dbReference type="GO" id="GO:0030246">
    <property type="term" value="F:carbohydrate binding"/>
    <property type="evidence" value="ECO:0007669"/>
    <property type="project" value="UniProtKB-KW"/>
</dbReference>
<dbReference type="PANTHER" id="PTHR21407">
    <property type="entry name" value="RE43931P-RELATED"/>
    <property type="match status" value="1"/>
</dbReference>
<proteinExistence type="predicted"/>
<dbReference type="PROSITE" id="PS00615">
    <property type="entry name" value="C_TYPE_LECTIN_1"/>
    <property type="match status" value="1"/>
</dbReference>
<keyword evidence="1" id="KW-1015">Disulfide bond</keyword>
<gene>
    <name evidence="3" type="primary">Sell_0</name>
    <name evidence="3" type="ORF">FJT64_000107</name>
</gene>
<dbReference type="CDD" id="cd00037">
    <property type="entry name" value="CLECT"/>
    <property type="match status" value="1"/>
</dbReference>
<sequence>MGGLFLSFLAPETSHYEYTWQEAAYQCASRGLVLVSIENYEKDHYIASLLRKYHVPFIWTSGTKHGYSFRWVNGKTIGPYSYSNWSRTGGNGYPQPDNREGHEYCLAVLNEFYHDGIVWHDIACHHKKAFICERPAKHPY</sequence>